<feature type="compositionally biased region" description="Basic and acidic residues" evidence="1">
    <location>
        <begin position="566"/>
        <end position="578"/>
    </location>
</feature>
<feature type="compositionally biased region" description="Basic and acidic residues" evidence="1">
    <location>
        <begin position="366"/>
        <end position="381"/>
    </location>
</feature>
<feature type="region of interest" description="Disordered" evidence="1">
    <location>
        <begin position="353"/>
        <end position="381"/>
    </location>
</feature>
<protein>
    <recommendedName>
        <fullName evidence="4">Endonuclease/exonuclease/phosphatase domain-containing protein</fullName>
    </recommendedName>
</protein>
<dbReference type="EMBL" id="CAJNDS010000058">
    <property type="protein sequence ID" value="CAE6937751.1"/>
    <property type="molecule type" value="Genomic_DNA"/>
</dbReference>
<keyword evidence="3" id="KW-1185">Reference proteome</keyword>
<dbReference type="AlphaFoldDB" id="A0A812H5B7"/>
<reference evidence="2" key="1">
    <citation type="submission" date="2021-02" db="EMBL/GenBank/DDBJ databases">
        <authorList>
            <person name="Dougan E. K."/>
            <person name="Rhodes N."/>
            <person name="Thang M."/>
            <person name="Chan C."/>
        </authorList>
    </citation>
    <scope>NUCLEOTIDE SEQUENCE</scope>
</reference>
<proteinExistence type="predicted"/>
<evidence type="ECO:0000256" key="1">
    <source>
        <dbReference type="SAM" id="MobiDB-lite"/>
    </source>
</evidence>
<dbReference type="InterPro" id="IPR036691">
    <property type="entry name" value="Endo/exonu/phosph_ase_sf"/>
</dbReference>
<dbReference type="Gene3D" id="3.60.10.10">
    <property type="entry name" value="Endonuclease/exonuclease/phosphatase"/>
    <property type="match status" value="1"/>
</dbReference>
<feature type="region of interest" description="Disordered" evidence="1">
    <location>
        <begin position="394"/>
        <end position="424"/>
    </location>
</feature>
<feature type="compositionally biased region" description="Acidic residues" evidence="1">
    <location>
        <begin position="533"/>
        <end position="547"/>
    </location>
</feature>
<dbReference type="Proteomes" id="UP000604046">
    <property type="component" value="Unassembled WGS sequence"/>
</dbReference>
<evidence type="ECO:0008006" key="4">
    <source>
        <dbReference type="Google" id="ProtNLM"/>
    </source>
</evidence>
<comment type="caution">
    <text evidence="2">The sequence shown here is derived from an EMBL/GenBank/DDBJ whole genome shotgun (WGS) entry which is preliminary data.</text>
</comment>
<feature type="compositionally biased region" description="Low complexity" evidence="1">
    <location>
        <begin position="412"/>
        <end position="421"/>
    </location>
</feature>
<gene>
    <name evidence="2" type="ORF">SNAT2548_LOCUS1095</name>
</gene>
<sequence>MGNTSGIDCAFRKNCCAGAVDRTVGFEYITEGRSSDVVRLNESPGTPTRCLSLPTSLADAPKQLQEYRLRFYNFNMGNNSDFRSVDELSGPGGRGAFCDALSEALADGRSLDVSFATFVETRLNFTNWVAKYTSGDQKPRLDSLLTQSARREGSLSSRNLVRSFVEGLAASYNGNLKSMLAFCSDEFREDKSGGLFGRLTEKQVGGVPVPNPKKAFIGRSLVLPSATGEGIRLCFVSCHFPITQIAAALEDPLQDPLEAAKIALAKTLRKVLRKAHQRSLTDERTIIFVQGDLNSRTVLREGEVNDVLLELLEDESLQSAIQQQLDDLPAGRWRETVSHDSVHDLPVTYKFSNKKMCQTGNSPARRRAESPKSEESSSDHEHYLTIGDVMSKARSQADQADSAPELTKVKTTKTTSTTASSKRTEGGLYKRTLATLGQEWLDNWGVAFKQKDFRSFRFPSCADRVIYWASDALYDRLSWELPRGGYELNHSQLGSDHRPVSLEVILRVSEESVRTSKPLQPARSYMTEGYLSEPEDTSMSEAEDGLDSCEATPRTVASSPPAFGHGEARSLSRRRSESDASCLASDDE</sequence>
<evidence type="ECO:0000313" key="3">
    <source>
        <dbReference type="Proteomes" id="UP000604046"/>
    </source>
</evidence>
<evidence type="ECO:0000313" key="2">
    <source>
        <dbReference type="EMBL" id="CAE6937751.1"/>
    </source>
</evidence>
<feature type="region of interest" description="Disordered" evidence="1">
    <location>
        <begin position="516"/>
        <end position="588"/>
    </location>
</feature>
<dbReference type="SUPFAM" id="SSF56219">
    <property type="entry name" value="DNase I-like"/>
    <property type="match status" value="1"/>
</dbReference>
<accession>A0A812H5B7</accession>
<dbReference type="OrthoDB" id="25391at2759"/>
<organism evidence="2 3">
    <name type="scientific">Symbiodinium natans</name>
    <dbReference type="NCBI Taxonomy" id="878477"/>
    <lineage>
        <taxon>Eukaryota</taxon>
        <taxon>Sar</taxon>
        <taxon>Alveolata</taxon>
        <taxon>Dinophyceae</taxon>
        <taxon>Suessiales</taxon>
        <taxon>Symbiodiniaceae</taxon>
        <taxon>Symbiodinium</taxon>
    </lineage>
</organism>
<name>A0A812H5B7_9DINO</name>